<keyword evidence="7" id="KW-0496">Mitochondrion</keyword>
<sequence>MSSFRHVEHCISRQLAHKRLNAFVSHPHADALRSAAQQVDSKSTRGPLVGKLISLKDNIASPSSVREPTSCASFALDGYVSPYPSTVSKLLEEAGALVAGKTNMDEFGMGSHSQSSRCGVVINHLSRGAGADALSAGGSSGGSAVAVATGQCWAALGTDTGGSVRLPAAWTGTVGFKPSYGRVSRWGVVDYANSLDTVGWLATSISDAWSVYKTLDMHDPQDPTSLTTLSRDRIFRTTLLVDSARTASSVLPDRSPDRLRIGIPREYNTTALSDPAKAAWTATLLSLQSRGHTLVPISLPSTSLALSAYYVLAPAEAASNLARYDGVRYGHRSSSPDSSSVSPLFSSTRADALGPEVRRRILLGSYTLSSAAYDNYFLQAQRVRRLIQSEFNHVFTMPHPLLHETQDLWDGHGKVKTALVKPHGVDVIISPTAMTLPPTLKDVAGQTPVEKYVGDVGTVPGSLAGLPAVSVPVEIPGGGNGEVKTVGMQVMGQYGDDETVLLVGGILEGLAKGMQGTAEGDVRAMGEVKELCREGSGLEGRDVAEVMREFGREFE</sequence>
<keyword evidence="5 7" id="KW-0648">Protein biosynthesis</keyword>
<comment type="similarity">
    <text evidence="1 7">Belongs to the amidase family. GatA subfamily.</text>
</comment>
<dbReference type="InterPro" id="IPR023631">
    <property type="entry name" value="Amidase_dom"/>
</dbReference>
<evidence type="ECO:0000259" key="8">
    <source>
        <dbReference type="Pfam" id="PF01425"/>
    </source>
</evidence>
<protein>
    <recommendedName>
        <fullName evidence="7">Glutamyl-tRNA(Gln) amidotransferase subunit A, mitochondrial</fullName>
        <shortName evidence="7">Glu-AdT subunit A</shortName>
        <ecNumber evidence="7">6.3.5.7</ecNumber>
    </recommendedName>
</protein>
<evidence type="ECO:0000256" key="3">
    <source>
        <dbReference type="ARBA" id="ARBA00022741"/>
    </source>
</evidence>
<dbReference type="AlphaFoldDB" id="A0A2K1R0D7"/>
<keyword evidence="10" id="KW-1185">Reference proteome</keyword>
<evidence type="ECO:0000256" key="5">
    <source>
        <dbReference type="ARBA" id="ARBA00022917"/>
    </source>
</evidence>
<dbReference type="GO" id="GO:0005739">
    <property type="term" value="C:mitochondrion"/>
    <property type="evidence" value="ECO:0007669"/>
    <property type="project" value="UniProtKB-SubCell"/>
</dbReference>
<dbReference type="InParanoid" id="A0A2K1R0D7"/>
<dbReference type="Proteomes" id="UP000243797">
    <property type="component" value="Unassembled WGS sequence"/>
</dbReference>
<dbReference type="EMBL" id="NKHZ01000017">
    <property type="protein sequence ID" value="PNS20764.1"/>
    <property type="molecule type" value="Genomic_DNA"/>
</dbReference>
<keyword evidence="4 7" id="KW-0067">ATP-binding</keyword>
<dbReference type="GO" id="GO:0032543">
    <property type="term" value="P:mitochondrial translation"/>
    <property type="evidence" value="ECO:0007669"/>
    <property type="project" value="UniProtKB-UniRule"/>
</dbReference>
<dbReference type="GO" id="GO:0005524">
    <property type="term" value="F:ATP binding"/>
    <property type="evidence" value="ECO:0007669"/>
    <property type="project" value="UniProtKB-KW"/>
</dbReference>
<dbReference type="EC" id="6.3.5.7" evidence="7"/>
<dbReference type="Pfam" id="PF01425">
    <property type="entry name" value="Amidase"/>
    <property type="match status" value="1"/>
</dbReference>
<dbReference type="InterPro" id="IPR000120">
    <property type="entry name" value="Amidase"/>
</dbReference>
<comment type="subunit">
    <text evidence="7">Subunit of the heterotrimeric GatCAB amidotransferase (AdT) complex, composed of A, B and C subunits.</text>
</comment>
<dbReference type="SUPFAM" id="SSF75304">
    <property type="entry name" value="Amidase signature (AS) enzymes"/>
    <property type="match status" value="1"/>
</dbReference>
<feature type="active site" description="Charge relay system" evidence="7">
    <location>
        <position position="139"/>
    </location>
</feature>
<dbReference type="GO" id="GO:0016740">
    <property type="term" value="F:transferase activity"/>
    <property type="evidence" value="ECO:0007669"/>
    <property type="project" value="UniProtKB-KW"/>
</dbReference>
<organism evidence="9 10">
    <name type="scientific">Sphaceloma murrayae</name>
    <dbReference type="NCBI Taxonomy" id="2082308"/>
    <lineage>
        <taxon>Eukaryota</taxon>
        <taxon>Fungi</taxon>
        <taxon>Dikarya</taxon>
        <taxon>Ascomycota</taxon>
        <taxon>Pezizomycotina</taxon>
        <taxon>Dothideomycetes</taxon>
        <taxon>Dothideomycetidae</taxon>
        <taxon>Myriangiales</taxon>
        <taxon>Elsinoaceae</taxon>
        <taxon>Sphaceloma</taxon>
    </lineage>
</organism>
<dbReference type="Gene3D" id="3.90.1300.10">
    <property type="entry name" value="Amidase signature (AS) domain"/>
    <property type="match status" value="1"/>
</dbReference>
<dbReference type="InterPro" id="IPR036928">
    <property type="entry name" value="AS_sf"/>
</dbReference>
<dbReference type="InterPro" id="IPR004412">
    <property type="entry name" value="GatA"/>
</dbReference>
<comment type="catalytic activity">
    <reaction evidence="6 7">
        <text>L-glutamyl-tRNA(Gln) + L-glutamine + ATP + H2O = L-glutaminyl-tRNA(Gln) + L-glutamate + ADP + phosphate + H(+)</text>
        <dbReference type="Rhea" id="RHEA:17521"/>
        <dbReference type="Rhea" id="RHEA-COMP:9681"/>
        <dbReference type="Rhea" id="RHEA-COMP:9684"/>
        <dbReference type="ChEBI" id="CHEBI:15377"/>
        <dbReference type="ChEBI" id="CHEBI:15378"/>
        <dbReference type="ChEBI" id="CHEBI:29985"/>
        <dbReference type="ChEBI" id="CHEBI:30616"/>
        <dbReference type="ChEBI" id="CHEBI:43474"/>
        <dbReference type="ChEBI" id="CHEBI:58359"/>
        <dbReference type="ChEBI" id="CHEBI:78520"/>
        <dbReference type="ChEBI" id="CHEBI:78521"/>
        <dbReference type="ChEBI" id="CHEBI:456216"/>
        <dbReference type="EC" id="6.3.5.7"/>
    </reaction>
</comment>
<feature type="domain" description="Amidase" evidence="8">
    <location>
        <begin position="7"/>
        <end position="501"/>
    </location>
</feature>
<keyword evidence="2 7" id="KW-0436">Ligase</keyword>
<dbReference type="PANTHER" id="PTHR11895">
    <property type="entry name" value="TRANSAMIDASE"/>
    <property type="match status" value="1"/>
</dbReference>
<feature type="active site" description="Charge relay system" evidence="7">
    <location>
        <position position="56"/>
    </location>
</feature>
<evidence type="ECO:0000256" key="6">
    <source>
        <dbReference type="ARBA" id="ARBA00047407"/>
    </source>
</evidence>
<dbReference type="STRING" id="2082308.A0A2K1R0D7"/>
<dbReference type="HAMAP" id="MF_00120">
    <property type="entry name" value="GatA"/>
    <property type="match status" value="1"/>
</dbReference>
<dbReference type="PANTHER" id="PTHR11895:SF7">
    <property type="entry name" value="GLUTAMYL-TRNA(GLN) AMIDOTRANSFERASE SUBUNIT A, MITOCHONDRIAL"/>
    <property type="match status" value="1"/>
</dbReference>
<comment type="subcellular location">
    <subcellularLocation>
        <location evidence="7">Mitochondrion</location>
    </subcellularLocation>
</comment>
<dbReference type="InterPro" id="IPR020556">
    <property type="entry name" value="Amidase_CS"/>
</dbReference>
<accession>A0A2K1R0D7</accession>
<reference evidence="9 10" key="1">
    <citation type="submission" date="2017-06" db="EMBL/GenBank/DDBJ databases">
        <title>Draft genome sequence of a variant of Elsinoe murrayae.</title>
        <authorList>
            <person name="Cheng Q."/>
        </authorList>
    </citation>
    <scope>NUCLEOTIDE SEQUENCE [LARGE SCALE GENOMIC DNA]</scope>
    <source>
        <strain evidence="9 10">CQ-2017a</strain>
    </source>
</reference>
<comment type="caution">
    <text evidence="9">The sequence shown here is derived from an EMBL/GenBank/DDBJ whole genome shotgun (WGS) entry which is preliminary data.</text>
</comment>
<evidence type="ECO:0000313" key="10">
    <source>
        <dbReference type="Proteomes" id="UP000243797"/>
    </source>
</evidence>
<evidence type="ECO:0000256" key="1">
    <source>
        <dbReference type="ARBA" id="ARBA00008069"/>
    </source>
</evidence>
<evidence type="ECO:0000256" key="2">
    <source>
        <dbReference type="ARBA" id="ARBA00022598"/>
    </source>
</evidence>
<dbReference type="GO" id="GO:0030956">
    <property type="term" value="C:glutamyl-tRNA(Gln) amidotransferase complex"/>
    <property type="evidence" value="ECO:0007669"/>
    <property type="project" value="UniProtKB-UniRule"/>
</dbReference>
<dbReference type="GO" id="GO:0070681">
    <property type="term" value="P:glutaminyl-tRNAGln biosynthesis via transamidation"/>
    <property type="evidence" value="ECO:0007669"/>
    <property type="project" value="UniProtKB-UniRule"/>
</dbReference>
<dbReference type="OrthoDB" id="421993at2759"/>
<dbReference type="GO" id="GO:0050567">
    <property type="term" value="F:glutaminyl-tRNA synthase (glutamine-hydrolyzing) activity"/>
    <property type="evidence" value="ECO:0007669"/>
    <property type="project" value="UniProtKB-UniRule"/>
</dbReference>
<evidence type="ECO:0000256" key="4">
    <source>
        <dbReference type="ARBA" id="ARBA00022840"/>
    </source>
</evidence>
<name>A0A2K1R0D7_9PEZI</name>
<proteinExistence type="inferred from homology"/>
<evidence type="ECO:0000256" key="7">
    <source>
        <dbReference type="HAMAP-Rule" id="MF_03150"/>
    </source>
</evidence>
<keyword evidence="3 7" id="KW-0547">Nucleotide-binding</keyword>
<dbReference type="PROSITE" id="PS00571">
    <property type="entry name" value="AMIDASES"/>
    <property type="match status" value="1"/>
</dbReference>
<feature type="active site" description="Acyl-ester intermediate" evidence="7">
    <location>
        <position position="163"/>
    </location>
</feature>
<comment type="function">
    <text evidence="7">Allows the formation of correctly charged Gln-tRNA(Gln) through the transamidation of misacylated Glu-tRNA(Gln) in the mitochondria. The reaction takes place in the presence of glutamine and ATP through an activated gamma-phospho-Glu-tRNA(Gln).</text>
</comment>
<keyword evidence="9" id="KW-0808">Transferase</keyword>
<dbReference type="FunCoup" id="A0A2K1R0D7">
    <property type="interactions" value="318"/>
</dbReference>
<evidence type="ECO:0000313" key="9">
    <source>
        <dbReference type="EMBL" id="PNS20764.1"/>
    </source>
</evidence>
<gene>
    <name evidence="9" type="ORF">CAC42_2695</name>
</gene>